<evidence type="ECO:0000256" key="5">
    <source>
        <dbReference type="ARBA" id="ARBA00022927"/>
    </source>
</evidence>
<dbReference type="GO" id="GO:0006612">
    <property type="term" value="P:protein targeting to membrane"/>
    <property type="evidence" value="ECO:0007669"/>
    <property type="project" value="TreeGrafter"/>
</dbReference>
<feature type="compositionally biased region" description="Basic and acidic residues" evidence="9">
    <location>
        <begin position="168"/>
        <end position="186"/>
    </location>
</feature>
<proteinExistence type="inferred from homology"/>
<feature type="domain" description="VPS37 C-terminal" evidence="10">
    <location>
        <begin position="86"/>
        <end position="177"/>
    </location>
</feature>
<dbReference type="GeneTree" id="ENSGT00950000183012"/>
<name>A0A4W5M1N0_9TELE</name>
<keyword evidence="4" id="KW-0967">Endosome</keyword>
<dbReference type="GO" id="GO:0043162">
    <property type="term" value="P:ubiquitin-dependent protein catabolic process via the multivesicular body sorting pathway"/>
    <property type="evidence" value="ECO:0007669"/>
    <property type="project" value="TreeGrafter"/>
</dbReference>
<evidence type="ECO:0000256" key="7">
    <source>
        <dbReference type="PROSITE-ProRule" id="PRU00646"/>
    </source>
</evidence>
<evidence type="ECO:0000256" key="1">
    <source>
        <dbReference type="ARBA" id="ARBA00004633"/>
    </source>
</evidence>
<evidence type="ECO:0000256" key="2">
    <source>
        <dbReference type="ARBA" id="ARBA00007617"/>
    </source>
</evidence>
<protein>
    <recommendedName>
        <fullName evidence="10">VPS37 C-terminal domain-containing protein</fullName>
    </recommendedName>
</protein>
<comment type="subcellular location">
    <subcellularLocation>
        <location evidence="1">Late endosome membrane</location>
        <topology evidence="1">Peripheral membrane protein</topology>
    </subcellularLocation>
</comment>
<sequence>MMPWHFDSKSVSEQLRVLRTVELRELLRDEEKISQIIRFSQKFQGLQGAKETVLVSNSRLAETSLSHEPELNTGKLWLAKKYQELEKFTNIIQAKQNQLVLLEKRSLHMVHWLLLNKLAHSEEECDALSQKFTDGKISLEHFVESCQRSCKLYHIRLVQAEKIQEFIKPEHKPQRPAENHNSREPSVDFPLSPHPNICHVFYGLTPAIILPNVYHSVSSAPVHCRMGPYLPPLSDHIINSAQLMRPVASPFDTGQPVGLRVYGKGHAPRWPARPVRLQRLNNIQPRHHQQDPPPH</sequence>
<keyword evidence="5 7" id="KW-0653">Protein transport</keyword>
<accession>A0A4W5M1N0</accession>
<comment type="function">
    <text evidence="6">Component of the ESCRT-I complex, a regulator of vesicular trafficking process. Required for the sorting of endocytic ubiquitinated cargos into multivesicular bodies. May be involved in cell growth and differentiation.</text>
</comment>
<dbReference type="GO" id="GO:0006623">
    <property type="term" value="P:protein targeting to vacuole"/>
    <property type="evidence" value="ECO:0007669"/>
    <property type="project" value="TreeGrafter"/>
</dbReference>
<dbReference type="Ensembl" id="ENSHHUT00000033309.1">
    <property type="protein sequence ID" value="ENSHHUP00000031998.1"/>
    <property type="gene ID" value="ENSHHUG00000020301.1"/>
</dbReference>
<dbReference type="PROSITE" id="PS51314">
    <property type="entry name" value="VPS37_C"/>
    <property type="match status" value="1"/>
</dbReference>
<dbReference type="Proteomes" id="UP000314982">
    <property type="component" value="Unassembled WGS sequence"/>
</dbReference>
<keyword evidence="3 7" id="KW-0813">Transport</keyword>
<feature type="region of interest" description="Disordered" evidence="9">
    <location>
        <begin position="168"/>
        <end position="188"/>
    </location>
</feature>
<evidence type="ECO:0000256" key="3">
    <source>
        <dbReference type="ARBA" id="ARBA00022448"/>
    </source>
</evidence>
<evidence type="ECO:0000313" key="11">
    <source>
        <dbReference type="Ensembl" id="ENSHHUP00000031998.1"/>
    </source>
</evidence>
<evidence type="ECO:0000256" key="9">
    <source>
        <dbReference type="SAM" id="MobiDB-lite"/>
    </source>
</evidence>
<evidence type="ECO:0000256" key="4">
    <source>
        <dbReference type="ARBA" id="ARBA00022753"/>
    </source>
</evidence>
<dbReference type="InterPro" id="IPR009851">
    <property type="entry name" value="Mod_r"/>
</dbReference>
<dbReference type="GO" id="GO:0000813">
    <property type="term" value="C:ESCRT I complex"/>
    <property type="evidence" value="ECO:0007669"/>
    <property type="project" value="UniProtKB-ARBA"/>
</dbReference>
<keyword evidence="12" id="KW-1185">Reference proteome</keyword>
<organism evidence="11 12">
    <name type="scientific">Hucho hucho</name>
    <name type="common">huchen</name>
    <dbReference type="NCBI Taxonomy" id="62062"/>
    <lineage>
        <taxon>Eukaryota</taxon>
        <taxon>Metazoa</taxon>
        <taxon>Chordata</taxon>
        <taxon>Craniata</taxon>
        <taxon>Vertebrata</taxon>
        <taxon>Euteleostomi</taxon>
        <taxon>Actinopterygii</taxon>
        <taxon>Neopterygii</taxon>
        <taxon>Teleostei</taxon>
        <taxon>Protacanthopterygii</taxon>
        <taxon>Salmoniformes</taxon>
        <taxon>Salmonidae</taxon>
        <taxon>Salmoninae</taxon>
        <taxon>Hucho</taxon>
    </lineage>
</organism>
<comment type="similarity">
    <text evidence="2">Belongs to the VPS37 family.</text>
</comment>
<evidence type="ECO:0000256" key="8">
    <source>
        <dbReference type="SAM" id="Coils"/>
    </source>
</evidence>
<dbReference type="GO" id="GO:0031902">
    <property type="term" value="C:late endosome membrane"/>
    <property type="evidence" value="ECO:0007669"/>
    <property type="project" value="UniProtKB-SubCell"/>
</dbReference>
<evidence type="ECO:0000313" key="12">
    <source>
        <dbReference type="Proteomes" id="UP000314982"/>
    </source>
</evidence>
<reference evidence="11" key="2">
    <citation type="submission" date="2025-08" db="UniProtKB">
        <authorList>
            <consortium name="Ensembl"/>
        </authorList>
    </citation>
    <scope>IDENTIFICATION</scope>
</reference>
<evidence type="ECO:0000256" key="6">
    <source>
        <dbReference type="ARBA" id="ARBA00025010"/>
    </source>
</evidence>
<reference evidence="11" key="3">
    <citation type="submission" date="2025-09" db="UniProtKB">
        <authorList>
            <consortium name="Ensembl"/>
        </authorList>
    </citation>
    <scope>IDENTIFICATION</scope>
</reference>
<dbReference type="PANTHER" id="PTHR13678:SF24">
    <property type="entry name" value="SI:CH211-284F22.3"/>
    <property type="match status" value="1"/>
</dbReference>
<dbReference type="STRING" id="62062.ENSHHUP00000031998"/>
<feature type="coiled-coil region" evidence="8">
    <location>
        <begin position="78"/>
        <end position="105"/>
    </location>
</feature>
<evidence type="ECO:0000259" key="10">
    <source>
        <dbReference type="PROSITE" id="PS51314"/>
    </source>
</evidence>
<dbReference type="PANTHER" id="PTHR13678">
    <property type="entry name" value="VACUOLAR PROTEIN SORTING-ASSOCIATED PROTEIN 37"/>
    <property type="match status" value="1"/>
</dbReference>
<dbReference type="Pfam" id="PF07200">
    <property type="entry name" value="Mod_r"/>
    <property type="match status" value="1"/>
</dbReference>
<reference evidence="12" key="1">
    <citation type="submission" date="2018-06" db="EMBL/GenBank/DDBJ databases">
        <title>Genome assembly of Danube salmon.</title>
        <authorList>
            <person name="Macqueen D.J."/>
            <person name="Gundappa M.K."/>
        </authorList>
    </citation>
    <scope>NUCLEOTIDE SEQUENCE [LARGE SCALE GENOMIC DNA]</scope>
</reference>
<dbReference type="AlphaFoldDB" id="A0A4W5M1N0"/>
<keyword evidence="8" id="KW-0175">Coiled coil</keyword>